<dbReference type="AlphaFoldDB" id="A0A699GPY1"/>
<protein>
    <submittedName>
        <fullName evidence="2">Uncharacterized protein</fullName>
    </submittedName>
</protein>
<feature type="region of interest" description="Disordered" evidence="1">
    <location>
        <begin position="146"/>
        <end position="196"/>
    </location>
</feature>
<organism evidence="2">
    <name type="scientific">Tanacetum cinerariifolium</name>
    <name type="common">Dalmatian daisy</name>
    <name type="synonym">Chrysanthemum cinerariifolium</name>
    <dbReference type="NCBI Taxonomy" id="118510"/>
    <lineage>
        <taxon>Eukaryota</taxon>
        <taxon>Viridiplantae</taxon>
        <taxon>Streptophyta</taxon>
        <taxon>Embryophyta</taxon>
        <taxon>Tracheophyta</taxon>
        <taxon>Spermatophyta</taxon>
        <taxon>Magnoliopsida</taxon>
        <taxon>eudicotyledons</taxon>
        <taxon>Gunneridae</taxon>
        <taxon>Pentapetalae</taxon>
        <taxon>asterids</taxon>
        <taxon>campanulids</taxon>
        <taxon>Asterales</taxon>
        <taxon>Asteraceae</taxon>
        <taxon>Asteroideae</taxon>
        <taxon>Anthemideae</taxon>
        <taxon>Anthemidinae</taxon>
        <taxon>Tanacetum</taxon>
    </lineage>
</organism>
<name>A0A699GPY1_TANCI</name>
<gene>
    <name evidence="2" type="ORF">Tci_155727</name>
</gene>
<accession>A0A699GPY1</accession>
<evidence type="ECO:0000313" key="2">
    <source>
        <dbReference type="EMBL" id="GEV83750.1"/>
    </source>
</evidence>
<evidence type="ECO:0000256" key="1">
    <source>
        <dbReference type="SAM" id="MobiDB-lite"/>
    </source>
</evidence>
<sequence>MENEHELSYETLTRVYLGSYEYYKSLGVEAEPLEHGFEFDDQEWVEIKTLSFDLFGSSLSKGLLLLRVIEEEVGDELATSMEDVEGCLWCRGLYKEEERDVAILKTKRWIVGMMLSTMWTRHGLLDLRSLSASDDDLKKDSNDVIEAGEEIDDDIHKPDTEETQTRHSTEHTTEEPLSIEHQSPSPTKDVLESSKKADDLESSSCYKTLKPYGNYIPITKRKLHEEVAVSYADLKATIEGYYEENVDHKDQIDKLVKETMNNLDKISKARADERAKLLKTLNRVSETLEADSALKEAIKKMVESNNTTSQVSLSCSGMHKCQRSSTN</sequence>
<reference evidence="2" key="1">
    <citation type="journal article" date="2019" name="Sci. Rep.">
        <title>Draft genome of Tanacetum cinerariifolium, the natural source of mosquito coil.</title>
        <authorList>
            <person name="Yamashiro T."/>
            <person name="Shiraishi A."/>
            <person name="Satake H."/>
            <person name="Nakayama K."/>
        </authorList>
    </citation>
    <scope>NUCLEOTIDE SEQUENCE</scope>
</reference>
<comment type="caution">
    <text evidence="2">The sequence shown here is derived from an EMBL/GenBank/DDBJ whole genome shotgun (WGS) entry which is preliminary data.</text>
</comment>
<proteinExistence type="predicted"/>
<feature type="compositionally biased region" description="Basic and acidic residues" evidence="1">
    <location>
        <begin position="154"/>
        <end position="174"/>
    </location>
</feature>
<dbReference type="EMBL" id="BKCJ010035940">
    <property type="protein sequence ID" value="GEV83750.1"/>
    <property type="molecule type" value="Genomic_DNA"/>
</dbReference>